<evidence type="ECO:0000256" key="6">
    <source>
        <dbReference type="ARBA" id="ARBA00023242"/>
    </source>
</evidence>
<dbReference type="GO" id="GO:0005524">
    <property type="term" value="F:ATP binding"/>
    <property type="evidence" value="ECO:0007669"/>
    <property type="project" value="UniProtKB-KW"/>
</dbReference>
<evidence type="ECO:0000256" key="1">
    <source>
        <dbReference type="ARBA" id="ARBA00004123"/>
    </source>
</evidence>
<evidence type="ECO:0000313" key="10">
    <source>
        <dbReference type="Proteomes" id="UP000664859"/>
    </source>
</evidence>
<keyword evidence="9" id="KW-0378">Hydrolase</keyword>
<keyword evidence="10" id="KW-1185">Reference proteome</keyword>
<comment type="caution">
    <text evidence="9">The sequence shown here is derived from an EMBL/GenBank/DDBJ whole genome shotgun (WGS) entry which is preliminary data.</text>
</comment>
<comment type="similarity">
    <text evidence="2">Belongs to the activator 1 large subunit family.</text>
</comment>
<dbReference type="AlphaFoldDB" id="A0A835YT94"/>
<dbReference type="GO" id="GO:0016887">
    <property type="term" value="F:ATP hydrolysis activity"/>
    <property type="evidence" value="ECO:0007669"/>
    <property type="project" value="InterPro"/>
</dbReference>
<dbReference type="FunFam" id="3.40.50.300:FF:000395">
    <property type="entry name" value="Replication factor C subunit 1"/>
    <property type="match status" value="1"/>
</dbReference>
<dbReference type="InterPro" id="IPR008921">
    <property type="entry name" value="DNA_pol3_clamp-load_cplx_C"/>
</dbReference>
<dbReference type="Proteomes" id="UP000664859">
    <property type="component" value="Unassembled WGS sequence"/>
</dbReference>
<evidence type="ECO:0000256" key="4">
    <source>
        <dbReference type="ARBA" id="ARBA00022741"/>
    </source>
</evidence>
<keyword evidence="4" id="KW-0547">Nucleotide-binding</keyword>
<protein>
    <submittedName>
        <fullName evidence="9">P-loop containing nucleoside triphosphate hydrolase protein</fullName>
    </submittedName>
</protein>
<dbReference type="SUPFAM" id="SSF52540">
    <property type="entry name" value="P-loop containing nucleoside triphosphate hydrolases"/>
    <property type="match status" value="1"/>
</dbReference>
<evidence type="ECO:0000259" key="8">
    <source>
        <dbReference type="SMART" id="SM00382"/>
    </source>
</evidence>
<dbReference type="InterPro" id="IPR027417">
    <property type="entry name" value="P-loop_NTPase"/>
</dbReference>
<dbReference type="Pfam" id="PF08519">
    <property type="entry name" value="RFC1"/>
    <property type="match status" value="2"/>
</dbReference>
<gene>
    <name evidence="9" type="ORF">JKP88DRAFT_264181</name>
</gene>
<dbReference type="GO" id="GO:0003689">
    <property type="term" value="F:DNA clamp loader activity"/>
    <property type="evidence" value="ECO:0007669"/>
    <property type="project" value="InterPro"/>
</dbReference>
<evidence type="ECO:0000256" key="5">
    <source>
        <dbReference type="ARBA" id="ARBA00022840"/>
    </source>
</evidence>
<dbReference type="Gene3D" id="3.40.50.300">
    <property type="entry name" value="P-loop containing nucleotide triphosphate hydrolases"/>
    <property type="match status" value="1"/>
</dbReference>
<accession>A0A835YT94</accession>
<dbReference type="CDD" id="cd00009">
    <property type="entry name" value="AAA"/>
    <property type="match status" value="1"/>
</dbReference>
<sequence length="682" mass="74152">MKKPAANPYAKKPAAAAAAASGGGASGKGKAAAAAAGVSKAVSSEPGQLWADKYRPQKPSDLLGHTGDVRKLTEWLNNFEARAAPAVKGAKGKGKAGDDMHKRAVLISGPPGIGKTTAATIVAKSLGFEVTEFNASDTRSKKSMEEGLKDVLSNTVLSFGSKAGSKPPKRVIIMDEVDGMGGGDRGGRNVAEADVQMRLLARSMGELIKLIAITKVPIICICNDRQDTKIRSLVNHCIDMRFKRPVKTMIAKRMKEVAQKEGLDIDLNAAEMLSESVGNDIRQCLHAMQMWSRGSRTMAYMEVKDGLGAVSKDKSQRVSAFDGARMIFQTKSIPQAERYEAFFTDYGLVPLLVQQNWPDAIAKSNKATMMQRMARAADAISDAELAGSMVRGDVNHWELLPLYAALHLRVGLECDGYIGFPGFPQWLGKNSAATKRRRLVAEINTHMNARQARTPSPDNDHLPLESLLSLVNAEREAVWLDYVSSSVLSVRLIVIQSEREKRVNADREAVRLDYVPVLTRVITEPLRSAGADGVGEAMAMLDEYGLSRDDLLESMADLTLKGTRVFIVPIHTCAVRHALGVVHRQGANDFNLSSPIHAYLYMYIEVPKPPVPLAMRATLRRQGTRDYIGEVSTAAKTALTRAYNSTTHTSQALVDEISAPKRAKASRSQCLSRSCPPVLSRY</sequence>
<feature type="region of interest" description="Disordered" evidence="7">
    <location>
        <begin position="1"/>
        <end position="38"/>
    </location>
</feature>
<feature type="compositionally biased region" description="Low complexity" evidence="7">
    <location>
        <begin position="1"/>
        <end position="20"/>
    </location>
</feature>
<dbReference type="EMBL" id="JAFCMP010000446">
    <property type="protein sequence ID" value="KAG5179647.1"/>
    <property type="molecule type" value="Genomic_DNA"/>
</dbReference>
<keyword evidence="5" id="KW-0067">ATP-binding</keyword>
<dbReference type="Gene3D" id="1.10.8.60">
    <property type="match status" value="1"/>
</dbReference>
<dbReference type="GO" id="GO:0005663">
    <property type="term" value="C:DNA replication factor C complex"/>
    <property type="evidence" value="ECO:0007669"/>
    <property type="project" value="InterPro"/>
</dbReference>
<feature type="domain" description="AAA+ ATPase" evidence="8">
    <location>
        <begin position="101"/>
        <end position="248"/>
    </location>
</feature>
<dbReference type="Gene3D" id="1.20.272.10">
    <property type="match status" value="1"/>
</dbReference>
<dbReference type="GO" id="GO:0005634">
    <property type="term" value="C:nucleus"/>
    <property type="evidence" value="ECO:0007669"/>
    <property type="project" value="UniProtKB-SubCell"/>
</dbReference>
<dbReference type="InterPro" id="IPR003959">
    <property type="entry name" value="ATPase_AAA_core"/>
</dbReference>
<dbReference type="SUPFAM" id="SSF48019">
    <property type="entry name" value="post-AAA+ oligomerization domain-like"/>
    <property type="match status" value="1"/>
</dbReference>
<dbReference type="InterPro" id="IPR003593">
    <property type="entry name" value="AAA+_ATPase"/>
</dbReference>
<evidence type="ECO:0000256" key="7">
    <source>
        <dbReference type="SAM" id="MobiDB-lite"/>
    </source>
</evidence>
<dbReference type="CDD" id="cd18140">
    <property type="entry name" value="HLD_clamp_RFC"/>
    <property type="match status" value="1"/>
</dbReference>
<dbReference type="PANTHER" id="PTHR23389">
    <property type="entry name" value="CHROMOSOME TRANSMISSION FIDELITY FACTOR 18"/>
    <property type="match status" value="1"/>
</dbReference>
<reference evidence="9" key="1">
    <citation type="submission" date="2021-02" db="EMBL/GenBank/DDBJ databases">
        <title>First Annotated Genome of the Yellow-green Alga Tribonema minus.</title>
        <authorList>
            <person name="Mahan K.M."/>
        </authorList>
    </citation>
    <scope>NUCLEOTIDE SEQUENCE</scope>
    <source>
        <strain evidence="9">UTEX B ZZ1240</strain>
    </source>
</reference>
<dbReference type="OrthoDB" id="446168at2759"/>
<feature type="compositionally biased region" description="Low complexity" evidence="7">
    <location>
        <begin position="28"/>
        <end position="38"/>
    </location>
</feature>
<organism evidence="9 10">
    <name type="scientific">Tribonema minus</name>
    <dbReference type="NCBI Taxonomy" id="303371"/>
    <lineage>
        <taxon>Eukaryota</taxon>
        <taxon>Sar</taxon>
        <taxon>Stramenopiles</taxon>
        <taxon>Ochrophyta</taxon>
        <taxon>PX clade</taxon>
        <taxon>Xanthophyceae</taxon>
        <taxon>Tribonematales</taxon>
        <taxon>Tribonemataceae</taxon>
        <taxon>Tribonema</taxon>
    </lineage>
</organism>
<keyword evidence="6" id="KW-0539">Nucleus</keyword>
<dbReference type="GO" id="GO:0006260">
    <property type="term" value="P:DNA replication"/>
    <property type="evidence" value="ECO:0007669"/>
    <property type="project" value="UniProtKB-KW"/>
</dbReference>
<dbReference type="PANTHER" id="PTHR23389:SF6">
    <property type="entry name" value="REPLICATION FACTOR C SUBUNIT 1"/>
    <property type="match status" value="1"/>
</dbReference>
<proteinExistence type="inferred from homology"/>
<dbReference type="InterPro" id="IPR012178">
    <property type="entry name" value="RFC1"/>
</dbReference>
<comment type="subcellular location">
    <subcellularLocation>
        <location evidence="1">Nucleus</location>
    </subcellularLocation>
</comment>
<evidence type="ECO:0000256" key="2">
    <source>
        <dbReference type="ARBA" id="ARBA00006116"/>
    </source>
</evidence>
<dbReference type="Pfam" id="PF25361">
    <property type="entry name" value="AAA_lid_RFC1"/>
    <property type="match status" value="1"/>
</dbReference>
<evidence type="ECO:0000313" key="9">
    <source>
        <dbReference type="EMBL" id="KAG5179647.1"/>
    </source>
</evidence>
<dbReference type="InterPro" id="IPR047854">
    <property type="entry name" value="RFC_lid"/>
</dbReference>
<dbReference type="PIRSF" id="PIRSF036578">
    <property type="entry name" value="RFC1"/>
    <property type="match status" value="1"/>
</dbReference>
<keyword evidence="3" id="KW-0235">DNA replication</keyword>
<dbReference type="GO" id="GO:0006281">
    <property type="term" value="P:DNA repair"/>
    <property type="evidence" value="ECO:0007669"/>
    <property type="project" value="InterPro"/>
</dbReference>
<dbReference type="Pfam" id="PF00004">
    <property type="entry name" value="AAA"/>
    <property type="match status" value="1"/>
</dbReference>
<name>A0A835YT94_9STRA</name>
<dbReference type="GO" id="GO:0003677">
    <property type="term" value="F:DNA binding"/>
    <property type="evidence" value="ECO:0007669"/>
    <property type="project" value="InterPro"/>
</dbReference>
<dbReference type="SMART" id="SM00382">
    <property type="entry name" value="AAA"/>
    <property type="match status" value="1"/>
</dbReference>
<dbReference type="InterPro" id="IPR013725">
    <property type="entry name" value="DNA_replication_fac_RFC1_C"/>
</dbReference>
<evidence type="ECO:0000256" key="3">
    <source>
        <dbReference type="ARBA" id="ARBA00022705"/>
    </source>
</evidence>